<comment type="caution">
    <text evidence="2">The sequence shown here is derived from an EMBL/GenBank/DDBJ whole genome shotgun (WGS) entry which is preliminary data.</text>
</comment>
<accession>A0A7J7DPA1</accession>
<gene>
    <name evidence="2" type="ORF">HS088_TW04G00087</name>
</gene>
<keyword evidence="1" id="KW-0812">Transmembrane</keyword>
<sequence length="121" mass="13349">MYICKLLSLYSDLSWFLNPIMARLINVLLFYMLLVIFSTAKGESIISGTPPSSAAPAPSFYPGFPIPATPPNSQAARAHRGVRAAYWASFTGFPASSIETSYFTHIYYASYYPTLLLTSSM</sequence>
<dbReference type="InParanoid" id="A0A7J7DPA1"/>
<dbReference type="Proteomes" id="UP000593562">
    <property type="component" value="Unassembled WGS sequence"/>
</dbReference>
<name>A0A7J7DPA1_TRIWF</name>
<keyword evidence="1" id="KW-1133">Transmembrane helix</keyword>
<evidence type="ECO:0000313" key="2">
    <source>
        <dbReference type="EMBL" id="KAF5748137.1"/>
    </source>
</evidence>
<keyword evidence="3" id="KW-1185">Reference proteome</keyword>
<evidence type="ECO:0000313" key="3">
    <source>
        <dbReference type="Proteomes" id="UP000593562"/>
    </source>
</evidence>
<keyword evidence="1" id="KW-0472">Membrane</keyword>
<protein>
    <submittedName>
        <fullName evidence="2">Uncharacterized protein</fullName>
    </submittedName>
</protein>
<proteinExistence type="predicted"/>
<dbReference type="EMBL" id="JAAARO010000004">
    <property type="protein sequence ID" value="KAF5748137.1"/>
    <property type="molecule type" value="Genomic_DNA"/>
</dbReference>
<feature type="transmembrane region" description="Helical" evidence="1">
    <location>
        <begin position="20"/>
        <end position="37"/>
    </location>
</feature>
<evidence type="ECO:0000256" key="1">
    <source>
        <dbReference type="SAM" id="Phobius"/>
    </source>
</evidence>
<reference evidence="2 3" key="1">
    <citation type="journal article" date="2020" name="Nat. Commun.">
        <title>Genome of Tripterygium wilfordii and identification of cytochrome P450 involved in triptolide biosynthesis.</title>
        <authorList>
            <person name="Tu L."/>
            <person name="Su P."/>
            <person name="Zhang Z."/>
            <person name="Gao L."/>
            <person name="Wang J."/>
            <person name="Hu T."/>
            <person name="Zhou J."/>
            <person name="Zhang Y."/>
            <person name="Zhao Y."/>
            <person name="Liu Y."/>
            <person name="Song Y."/>
            <person name="Tong Y."/>
            <person name="Lu Y."/>
            <person name="Yang J."/>
            <person name="Xu C."/>
            <person name="Jia M."/>
            <person name="Peters R.J."/>
            <person name="Huang L."/>
            <person name="Gao W."/>
        </authorList>
    </citation>
    <scope>NUCLEOTIDE SEQUENCE [LARGE SCALE GENOMIC DNA]</scope>
    <source>
        <strain evidence="3">cv. XIE 37</strain>
        <tissue evidence="2">Leaf</tissue>
    </source>
</reference>
<organism evidence="2 3">
    <name type="scientific">Tripterygium wilfordii</name>
    <name type="common">Thunder God vine</name>
    <dbReference type="NCBI Taxonomy" id="458696"/>
    <lineage>
        <taxon>Eukaryota</taxon>
        <taxon>Viridiplantae</taxon>
        <taxon>Streptophyta</taxon>
        <taxon>Embryophyta</taxon>
        <taxon>Tracheophyta</taxon>
        <taxon>Spermatophyta</taxon>
        <taxon>Magnoliopsida</taxon>
        <taxon>eudicotyledons</taxon>
        <taxon>Gunneridae</taxon>
        <taxon>Pentapetalae</taxon>
        <taxon>rosids</taxon>
        <taxon>fabids</taxon>
        <taxon>Celastrales</taxon>
        <taxon>Celastraceae</taxon>
        <taxon>Tripterygium</taxon>
    </lineage>
</organism>
<dbReference type="AlphaFoldDB" id="A0A7J7DPA1"/>